<evidence type="ECO:0000313" key="1">
    <source>
        <dbReference type="EMBL" id="AKS40501.1"/>
    </source>
</evidence>
<dbReference type="EMBL" id="CP012154">
    <property type="protein sequence ID" value="AKS40501.1"/>
    <property type="molecule type" value="Genomic_DNA"/>
</dbReference>
<accession>A0A0K0XSA2</accession>
<evidence type="ECO:0000313" key="2">
    <source>
        <dbReference type="Proteomes" id="UP000066624"/>
    </source>
</evidence>
<name>A0A0K0XSA2_9GAMM</name>
<sequence>MQAASLLFLASCASAPPKSNEGDALNLAEPVRLDELEIADTFGDFGLGDLFEYDEAGLGVQIRYLDKAPSDRYVDVYVYPIHLPDGLSLADVLEFEQYSLDRNLMQAWDEPQGRPAALIRRYQPRSQDPSAAGLLSARTVAREGRDYRTHTFLSIMNDAILKVRMSVDSSQDFPLEAFERIVDGVSAAIRFRDRPTRELSIVITPVALEVASQGQSCMLGAWLGYGMQLTAELGEQHYLNDLERELSARRMAMHLWNVVNESDQGPCESNYMTQLELVASAGFLAEHVFHYYGRPYWGMTEDLRLEEYFDWARDQLRDYTPIPSPGILIRWKEPE</sequence>
<protein>
    <submittedName>
        <fullName evidence="1">Uncharacterized protein</fullName>
    </submittedName>
</protein>
<dbReference type="Proteomes" id="UP000066624">
    <property type="component" value="Chromosome"/>
</dbReference>
<organism evidence="1 2">
    <name type="scientific">Wenzhouxiangella marina</name>
    <dbReference type="NCBI Taxonomy" id="1579979"/>
    <lineage>
        <taxon>Bacteria</taxon>
        <taxon>Pseudomonadati</taxon>
        <taxon>Pseudomonadota</taxon>
        <taxon>Gammaproteobacteria</taxon>
        <taxon>Chromatiales</taxon>
        <taxon>Wenzhouxiangellaceae</taxon>
        <taxon>Wenzhouxiangella</taxon>
    </lineage>
</organism>
<reference evidence="1 2" key="1">
    <citation type="submission" date="2015-07" db="EMBL/GenBank/DDBJ databases">
        <authorList>
            <person name="Noorani M."/>
        </authorList>
    </citation>
    <scope>NUCLEOTIDE SEQUENCE [LARGE SCALE GENOMIC DNA]</scope>
    <source>
        <strain evidence="1 2">KCTC 42284</strain>
    </source>
</reference>
<dbReference type="AlphaFoldDB" id="A0A0K0XSA2"/>
<dbReference type="STRING" id="1579979.WM2015_110"/>
<gene>
    <name evidence="1" type="ORF">WM2015_110</name>
</gene>
<proteinExistence type="predicted"/>
<keyword evidence="2" id="KW-1185">Reference proteome</keyword>
<dbReference type="KEGG" id="wma:WM2015_110"/>